<keyword evidence="7 11" id="KW-0311">Gluconate utilization</keyword>
<evidence type="ECO:0000256" key="4">
    <source>
        <dbReference type="ARBA" id="ARBA00013011"/>
    </source>
</evidence>
<dbReference type="PIRSF" id="PIRSF000109">
    <property type="entry name" value="6PGD"/>
    <property type="match status" value="1"/>
</dbReference>
<comment type="similarity">
    <text evidence="3 10 11">Belongs to the 6-phosphogluconate dehydrogenase family.</text>
</comment>
<evidence type="ECO:0000256" key="5">
    <source>
        <dbReference type="ARBA" id="ARBA00018193"/>
    </source>
</evidence>
<dbReference type="InterPro" id="IPR006115">
    <property type="entry name" value="6PGDH_NADP-bd"/>
</dbReference>
<comment type="catalytic activity">
    <reaction evidence="9 10 11">
        <text>6-phospho-D-gluconate + NADP(+) = D-ribulose 5-phosphate + CO2 + NADPH</text>
        <dbReference type="Rhea" id="RHEA:10116"/>
        <dbReference type="ChEBI" id="CHEBI:16526"/>
        <dbReference type="ChEBI" id="CHEBI:57783"/>
        <dbReference type="ChEBI" id="CHEBI:58121"/>
        <dbReference type="ChEBI" id="CHEBI:58349"/>
        <dbReference type="ChEBI" id="CHEBI:58759"/>
        <dbReference type="EC" id="1.1.1.44"/>
    </reaction>
</comment>
<dbReference type="InterPro" id="IPR013328">
    <property type="entry name" value="6PGD_dom2"/>
</dbReference>
<evidence type="ECO:0000256" key="8">
    <source>
        <dbReference type="ARBA" id="ARBA00023126"/>
    </source>
</evidence>
<evidence type="ECO:0000256" key="6">
    <source>
        <dbReference type="ARBA" id="ARBA00023002"/>
    </source>
</evidence>
<sequence>MHTEKSTGYSLGMVGLGTMGRNLLLNLANNGFKVTGYDKNAEMIALLKEEGKAHKLEAYSDIEKFIASIETPRTIILLVPAGAIVDSVIQELTPLLAEGDIIIDSGNSHFTDTARRSSELEKVNINFFGMGISGGEEGARKGPSMMPGGNKDAYSVVEKMFDAIAAKVDGVPCVTYIGPGASGHYVKMVHNGIEYAIMQLLAEVYQLLKEGLNLSNEEIYATLDTWNKGRLGSFLLEITRDIFLFKDVKTGNYLVDMIKDEARSKGTGKWTSQEAMDLEVPIPTIDAAVSTRNLSKLKSLRLKLESQLKKAESPTPTLINTDDIENAFFYAMVSAYAQGMHMLHQASTTYNYDLNLSSIAKIWRGGCIIRSKFLNEMYEAFEKQADLTHLFEDTNIHEAVEASKIATHKVADFATTSNIAIPCLSASINYYNILHTGRMSSNLTQAQRDFFGAHTFERIDEDGIFHADWNGISPQA</sequence>
<dbReference type="InterPro" id="IPR008927">
    <property type="entry name" value="6-PGluconate_DH-like_C_sf"/>
</dbReference>
<dbReference type="Gene3D" id="3.40.50.720">
    <property type="entry name" value="NAD(P)-binding Rossmann-like Domain"/>
    <property type="match status" value="1"/>
</dbReference>
<gene>
    <name evidence="13" type="primary">gndA</name>
    <name evidence="13" type="ORF">VRU49_09840</name>
</gene>
<dbReference type="NCBIfam" id="TIGR00873">
    <property type="entry name" value="gnd"/>
    <property type="match status" value="1"/>
</dbReference>
<keyword evidence="14" id="KW-1185">Reference proteome</keyword>
<keyword evidence="8 10" id="KW-0570">Pentose shunt</keyword>
<dbReference type="InterPro" id="IPR006114">
    <property type="entry name" value="6PGDH_C"/>
</dbReference>
<evidence type="ECO:0000256" key="7">
    <source>
        <dbReference type="ARBA" id="ARBA00023064"/>
    </source>
</evidence>
<dbReference type="Pfam" id="PF03446">
    <property type="entry name" value="NAD_binding_2"/>
    <property type="match status" value="1"/>
</dbReference>
<dbReference type="SUPFAM" id="SSF48179">
    <property type="entry name" value="6-phosphogluconate dehydrogenase C-terminal domain-like"/>
    <property type="match status" value="1"/>
</dbReference>
<dbReference type="Gene3D" id="1.20.5.320">
    <property type="entry name" value="6-Phosphogluconate Dehydrogenase, domain 3"/>
    <property type="match status" value="1"/>
</dbReference>
<evidence type="ECO:0000313" key="14">
    <source>
        <dbReference type="Proteomes" id="UP001337681"/>
    </source>
</evidence>
<comment type="function">
    <text evidence="1 10">Catalyzes the oxidative decarboxylation of 6-phosphogluconate to ribulose 5-phosphate and CO(2), with concomitant reduction of NADP to NADPH.</text>
</comment>
<dbReference type="GO" id="GO:0004616">
    <property type="term" value="F:phosphogluconate dehydrogenase (decarboxylating) activity"/>
    <property type="evidence" value="ECO:0007669"/>
    <property type="project" value="UniProtKB-EC"/>
</dbReference>
<evidence type="ECO:0000259" key="12">
    <source>
        <dbReference type="SMART" id="SM01350"/>
    </source>
</evidence>
<reference evidence="13 14" key="1">
    <citation type="submission" date="2024-01" db="EMBL/GenBank/DDBJ databases">
        <title>Pedobacter sp. nov., isolated from oil-contaminated soil.</title>
        <authorList>
            <person name="Le N.T.T."/>
        </authorList>
    </citation>
    <scope>NUCLEOTIDE SEQUENCE [LARGE SCALE GENOMIC DNA]</scope>
    <source>
        <strain evidence="13 14">VNH31</strain>
    </source>
</reference>
<keyword evidence="10 11" id="KW-0521">NADP</keyword>
<dbReference type="EMBL" id="JAZDQU010000002">
    <property type="protein sequence ID" value="MEE1885716.1"/>
    <property type="molecule type" value="Genomic_DNA"/>
</dbReference>
<dbReference type="Gene3D" id="1.10.1040.10">
    <property type="entry name" value="N-(1-d-carboxylethyl)-l-norvaline Dehydrogenase, domain 2"/>
    <property type="match status" value="1"/>
</dbReference>
<comment type="caution">
    <text evidence="13">The sequence shown here is derived from an EMBL/GenBank/DDBJ whole genome shotgun (WGS) entry which is preliminary data.</text>
</comment>
<protein>
    <recommendedName>
        <fullName evidence="5 10">6-phosphogluconate dehydrogenase, decarboxylating</fullName>
        <ecNumber evidence="4 10">1.1.1.44</ecNumber>
    </recommendedName>
</protein>
<evidence type="ECO:0000256" key="2">
    <source>
        <dbReference type="ARBA" id="ARBA00004874"/>
    </source>
</evidence>
<dbReference type="Proteomes" id="UP001337681">
    <property type="component" value="Unassembled WGS sequence"/>
</dbReference>
<comment type="pathway">
    <text evidence="2 10 11">Carbohydrate degradation; pentose phosphate pathway; D-ribulose 5-phosphate from D-glucose 6-phosphate (oxidative stage): step 3/3.</text>
</comment>
<dbReference type="InterPro" id="IPR036291">
    <property type="entry name" value="NAD(P)-bd_dom_sf"/>
</dbReference>
<dbReference type="NCBIfam" id="NF006765">
    <property type="entry name" value="PRK09287.1"/>
    <property type="match status" value="1"/>
</dbReference>
<dbReference type="SUPFAM" id="SSF51735">
    <property type="entry name" value="NAD(P)-binding Rossmann-fold domains"/>
    <property type="match status" value="1"/>
</dbReference>
<proteinExistence type="inferred from homology"/>
<evidence type="ECO:0000256" key="1">
    <source>
        <dbReference type="ARBA" id="ARBA00002526"/>
    </source>
</evidence>
<evidence type="ECO:0000256" key="11">
    <source>
        <dbReference type="RuleBase" id="RU000485"/>
    </source>
</evidence>
<evidence type="ECO:0000256" key="9">
    <source>
        <dbReference type="ARBA" id="ARBA00048640"/>
    </source>
</evidence>
<accession>A0ABU7H331</accession>
<dbReference type="RefSeq" id="WP_330146611.1">
    <property type="nucleotide sequence ID" value="NZ_JAZDQU010000002.1"/>
</dbReference>
<evidence type="ECO:0000256" key="10">
    <source>
        <dbReference type="PIRNR" id="PIRNR000109"/>
    </source>
</evidence>
<feature type="domain" description="6-phosphogluconate dehydrogenase C-terminal" evidence="12">
    <location>
        <begin position="183"/>
        <end position="470"/>
    </location>
</feature>
<dbReference type="InterPro" id="IPR006183">
    <property type="entry name" value="Pgluconate_DH"/>
</dbReference>
<organism evidence="13 14">
    <name type="scientific">Pedobacter flavus</name>
    <dbReference type="NCBI Taxonomy" id="3113906"/>
    <lineage>
        <taxon>Bacteria</taxon>
        <taxon>Pseudomonadati</taxon>
        <taxon>Bacteroidota</taxon>
        <taxon>Sphingobacteriia</taxon>
        <taxon>Sphingobacteriales</taxon>
        <taxon>Sphingobacteriaceae</taxon>
        <taxon>Pedobacter</taxon>
    </lineage>
</organism>
<dbReference type="SMART" id="SM01350">
    <property type="entry name" value="6PGD"/>
    <property type="match status" value="1"/>
</dbReference>
<keyword evidence="6 10" id="KW-0560">Oxidoreductase</keyword>
<evidence type="ECO:0000313" key="13">
    <source>
        <dbReference type="EMBL" id="MEE1885716.1"/>
    </source>
</evidence>
<dbReference type="PRINTS" id="PR00076">
    <property type="entry name" value="6PGDHDRGNASE"/>
</dbReference>
<dbReference type="Pfam" id="PF00393">
    <property type="entry name" value="6PGD"/>
    <property type="match status" value="1"/>
</dbReference>
<dbReference type="EC" id="1.1.1.44" evidence="4 10"/>
<evidence type="ECO:0000256" key="3">
    <source>
        <dbReference type="ARBA" id="ARBA00008419"/>
    </source>
</evidence>
<name>A0ABU7H331_9SPHI</name>
<comment type="subunit">
    <text evidence="10">Homodimer.</text>
</comment>
<dbReference type="PANTHER" id="PTHR11811">
    <property type="entry name" value="6-PHOSPHOGLUCONATE DEHYDROGENASE"/>
    <property type="match status" value="1"/>
</dbReference>
<dbReference type="InterPro" id="IPR006113">
    <property type="entry name" value="6PGDH_Gnd/GntZ"/>
</dbReference>